<dbReference type="Proteomes" id="UP000325333">
    <property type="component" value="Unassembled WGS sequence"/>
</dbReference>
<gene>
    <name evidence="1" type="ORF">FH063_000263</name>
</gene>
<reference evidence="1 2" key="1">
    <citation type="submission" date="2019-07" db="EMBL/GenBank/DDBJ databases">
        <title>Genome sequencing of the stress-tolerant strain Azospirillum brasilense Az19.</title>
        <authorList>
            <person name="Maroniche G.A."/>
            <person name="Garcia J.E."/>
            <person name="Pagnussat L."/>
            <person name="Amenta M."/>
            <person name="Creus C.M."/>
        </authorList>
    </citation>
    <scope>NUCLEOTIDE SEQUENCE [LARGE SCALE GENOMIC DNA]</scope>
    <source>
        <strain evidence="1 2">Az19</strain>
    </source>
</reference>
<sequence>MRGLRLCRTYLPRPSPSPALSGCQRHPPAAVSAGFQPAREALRATLSPEGRGL</sequence>
<evidence type="ECO:0000313" key="1">
    <source>
        <dbReference type="EMBL" id="KAA1058063.1"/>
    </source>
</evidence>
<accession>A0A5B0L2A5</accession>
<dbReference type="EMBL" id="VEWN01000001">
    <property type="protein sequence ID" value="KAA1058063.1"/>
    <property type="molecule type" value="Genomic_DNA"/>
</dbReference>
<dbReference type="AlphaFoldDB" id="A0A5B0L2A5"/>
<evidence type="ECO:0000313" key="2">
    <source>
        <dbReference type="Proteomes" id="UP000325333"/>
    </source>
</evidence>
<proteinExistence type="predicted"/>
<name>A0A5B0L2A5_9PROT</name>
<protein>
    <submittedName>
        <fullName evidence="1">Uncharacterized protein</fullName>
    </submittedName>
</protein>
<organism evidence="1 2">
    <name type="scientific">Azospirillum argentinense</name>
    <dbReference type="NCBI Taxonomy" id="2970906"/>
    <lineage>
        <taxon>Bacteria</taxon>
        <taxon>Pseudomonadati</taxon>
        <taxon>Pseudomonadota</taxon>
        <taxon>Alphaproteobacteria</taxon>
        <taxon>Rhodospirillales</taxon>
        <taxon>Azospirillaceae</taxon>
        <taxon>Azospirillum</taxon>
    </lineage>
</organism>
<comment type="caution">
    <text evidence="1">The sequence shown here is derived from an EMBL/GenBank/DDBJ whole genome shotgun (WGS) entry which is preliminary data.</text>
</comment>